<evidence type="ECO:0000256" key="3">
    <source>
        <dbReference type="ARBA" id="ARBA00022723"/>
    </source>
</evidence>
<name>A0A934N9K1_9BACT</name>
<evidence type="ECO:0000256" key="2">
    <source>
        <dbReference type="ARBA" id="ARBA00007749"/>
    </source>
</evidence>
<dbReference type="SMART" id="SM00849">
    <property type="entry name" value="Lactamase_B"/>
    <property type="match status" value="1"/>
</dbReference>
<proteinExistence type="inferred from homology"/>
<evidence type="ECO:0000256" key="1">
    <source>
        <dbReference type="ARBA" id="ARBA00001947"/>
    </source>
</evidence>
<accession>A0A934N9K1</accession>
<protein>
    <submittedName>
        <fullName evidence="7">N-acyl homoserine lactonase family protein</fullName>
    </submittedName>
</protein>
<keyword evidence="3" id="KW-0479">Metal-binding</keyword>
<dbReference type="CDD" id="cd07729">
    <property type="entry name" value="AHL_lactonase_MBL-fold"/>
    <property type="match status" value="1"/>
</dbReference>
<dbReference type="GO" id="GO:0046872">
    <property type="term" value="F:metal ion binding"/>
    <property type="evidence" value="ECO:0007669"/>
    <property type="project" value="UniProtKB-KW"/>
</dbReference>
<dbReference type="InterPro" id="IPR051013">
    <property type="entry name" value="MBL_superfamily_lactonases"/>
</dbReference>
<keyword evidence="5" id="KW-0862">Zinc</keyword>
<dbReference type="SUPFAM" id="SSF56281">
    <property type="entry name" value="Metallo-hydrolase/oxidoreductase"/>
    <property type="match status" value="1"/>
</dbReference>
<organism evidence="7 8">
    <name type="scientific">Candidatus Aeolococcus gillhamiae</name>
    <dbReference type="NCBI Taxonomy" id="3127015"/>
    <lineage>
        <taxon>Bacteria</taxon>
        <taxon>Bacillati</taxon>
        <taxon>Candidatus Dormiibacterota</taxon>
        <taxon>Candidatus Dormibacteria</taxon>
        <taxon>Candidatus Aeolococcales</taxon>
        <taxon>Candidatus Aeolococcaceae</taxon>
        <taxon>Candidatus Aeolococcus</taxon>
    </lineage>
</organism>
<dbReference type="Pfam" id="PF00753">
    <property type="entry name" value="Lactamase_B"/>
    <property type="match status" value="1"/>
</dbReference>
<feature type="domain" description="Metallo-beta-lactamase" evidence="6">
    <location>
        <begin position="44"/>
        <end position="266"/>
    </location>
</feature>
<evidence type="ECO:0000313" key="8">
    <source>
        <dbReference type="Proteomes" id="UP000606991"/>
    </source>
</evidence>
<dbReference type="Proteomes" id="UP000606991">
    <property type="component" value="Unassembled WGS sequence"/>
</dbReference>
<keyword evidence="4" id="KW-0378">Hydrolase</keyword>
<evidence type="ECO:0000256" key="5">
    <source>
        <dbReference type="ARBA" id="ARBA00022833"/>
    </source>
</evidence>
<dbReference type="Gene3D" id="3.60.15.10">
    <property type="entry name" value="Ribonuclease Z/Hydroxyacylglutathione hydrolase-like"/>
    <property type="match status" value="1"/>
</dbReference>
<evidence type="ECO:0000256" key="4">
    <source>
        <dbReference type="ARBA" id="ARBA00022801"/>
    </source>
</evidence>
<dbReference type="AlphaFoldDB" id="A0A934N9K1"/>
<evidence type="ECO:0000313" key="7">
    <source>
        <dbReference type="EMBL" id="MBJ7594307.1"/>
    </source>
</evidence>
<dbReference type="GO" id="GO:0016787">
    <property type="term" value="F:hydrolase activity"/>
    <property type="evidence" value="ECO:0007669"/>
    <property type="project" value="UniProtKB-KW"/>
</dbReference>
<evidence type="ECO:0000259" key="6">
    <source>
        <dbReference type="SMART" id="SM00849"/>
    </source>
</evidence>
<reference evidence="7 8" key="1">
    <citation type="submission" date="2020-10" db="EMBL/GenBank/DDBJ databases">
        <title>Ca. Dormibacterota MAGs.</title>
        <authorList>
            <person name="Montgomery K."/>
        </authorList>
    </citation>
    <scope>NUCLEOTIDE SEQUENCE [LARGE SCALE GENOMIC DNA]</scope>
    <source>
        <strain evidence="7">SC8812_S17_18</strain>
    </source>
</reference>
<gene>
    <name evidence="7" type="ORF">JF886_05480</name>
</gene>
<dbReference type="RefSeq" id="WP_337310384.1">
    <property type="nucleotide sequence ID" value="NZ_JAEKNS010000061.1"/>
</dbReference>
<dbReference type="PANTHER" id="PTHR42978">
    <property type="entry name" value="QUORUM-QUENCHING LACTONASE YTNP-RELATED-RELATED"/>
    <property type="match status" value="1"/>
</dbReference>
<comment type="similarity">
    <text evidence="2">Belongs to the metallo-beta-lactamase superfamily.</text>
</comment>
<dbReference type="InterPro" id="IPR001279">
    <property type="entry name" value="Metallo-B-lactamas"/>
</dbReference>
<dbReference type="EMBL" id="JAEKNS010000061">
    <property type="protein sequence ID" value="MBJ7594307.1"/>
    <property type="molecule type" value="Genomic_DNA"/>
</dbReference>
<dbReference type="InterPro" id="IPR036866">
    <property type="entry name" value="RibonucZ/Hydroxyglut_hydro"/>
</dbReference>
<comment type="caution">
    <text evidence="7">The sequence shown here is derived from an EMBL/GenBank/DDBJ whole genome shotgun (WGS) entry which is preliminary data.</text>
</comment>
<sequence>MSISITVLECGHTTLDYELAVTGSPDEMLTAVRTQNHRRLLTHPIYAYVIEHPEGRMIVDTGVSSGFQKQWKKGFYAGAMAYDSGSDGSFVQRLEQKGWSPENFDWVVLSHLHTDHAGNAPIFKDAGSKILVHEDELRGAVTVKGSLVRDDDVTLWGVTSQQGFVRANWGFLVPDRATTVYGDVEVMKGVWVVSIPGHTWGTVGVAVRLERQGWVLMASDAIYLADTYRKPFVGSILNQNQELWARSAQKIRRMAEQYDMQILPGHDDKCIQGLQDGLPTVNQIADRYE</sequence>
<comment type="cofactor">
    <cofactor evidence="1">
        <name>Zn(2+)</name>
        <dbReference type="ChEBI" id="CHEBI:29105"/>
    </cofactor>
</comment>
<dbReference type="PANTHER" id="PTHR42978:SF2">
    <property type="entry name" value="102 KBASES UNSTABLE REGION: FROM 1 TO 119443"/>
    <property type="match status" value="1"/>
</dbReference>